<gene>
    <name evidence="2" type="ORF">HHK36_003704</name>
</gene>
<dbReference type="InterPro" id="IPR013899">
    <property type="entry name" value="DUF1771"/>
</dbReference>
<dbReference type="Pfam" id="PF08590">
    <property type="entry name" value="DUF1771"/>
    <property type="match status" value="1"/>
</dbReference>
<evidence type="ECO:0000313" key="3">
    <source>
        <dbReference type="Proteomes" id="UP000655225"/>
    </source>
</evidence>
<name>A0A834ZPS5_TETSI</name>
<dbReference type="Pfam" id="PF24767">
    <property type="entry name" value="UBA_At5g58720"/>
    <property type="match status" value="1"/>
</dbReference>
<proteinExistence type="predicted"/>
<dbReference type="Proteomes" id="UP000655225">
    <property type="component" value="Unassembled WGS sequence"/>
</dbReference>
<dbReference type="OMA" id="ALFSCPE"/>
<evidence type="ECO:0000313" key="2">
    <source>
        <dbReference type="EMBL" id="KAF8411161.1"/>
    </source>
</evidence>
<protein>
    <recommendedName>
        <fullName evidence="1">DUF1771 domain-containing protein</fullName>
    </recommendedName>
</protein>
<dbReference type="InterPro" id="IPR056254">
    <property type="entry name" value="At5g58720/SDE5-like_UBA-like"/>
</dbReference>
<comment type="caution">
    <text evidence="2">The sequence shown here is derived from an EMBL/GenBank/DDBJ whole genome shotgun (WGS) entry which is preliminary data.</text>
</comment>
<reference evidence="2 3" key="1">
    <citation type="submission" date="2020-04" db="EMBL/GenBank/DDBJ databases">
        <title>Plant Genome Project.</title>
        <authorList>
            <person name="Zhang R.-G."/>
        </authorList>
    </citation>
    <scope>NUCLEOTIDE SEQUENCE [LARGE SCALE GENOMIC DNA]</scope>
    <source>
        <strain evidence="2">YNK0</strain>
        <tissue evidence="2">Leaf</tissue>
    </source>
</reference>
<dbReference type="SMART" id="SM01162">
    <property type="entry name" value="DUF1771"/>
    <property type="match status" value="1"/>
</dbReference>
<evidence type="ECO:0000259" key="1">
    <source>
        <dbReference type="SMART" id="SM01162"/>
    </source>
</evidence>
<keyword evidence="3" id="KW-1185">Reference proteome</keyword>
<dbReference type="EMBL" id="JABCRI010000002">
    <property type="protein sequence ID" value="KAF8411161.1"/>
    <property type="molecule type" value="Genomic_DNA"/>
</dbReference>
<dbReference type="Gene3D" id="3.30.1370.110">
    <property type="match status" value="1"/>
</dbReference>
<organism evidence="2 3">
    <name type="scientific">Tetracentron sinense</name>
    <name type="common">Spur-leaf</name>
    <dbReference type="NCBI Taxonomy" id="13715"/>
    <lineage>
        <taxon>Eukaryota</taxon>
        <taxon>Viridiplantae</taxon>
        <taxon>Streptophyta</taxon>
        <taxon>Embryophyta</taxon>
        <taxon>Tracheophyta</taxon>
        <taxon>Spermatophyta</taxon>
        <taxon>Magnoliopsida</taxon>
        <taxon>Trochodendrales</taxon>
        <taxon>Trochodendraceae</taxon>
        <taxon>Tetracentron</taxon>
    </lineage>
</organism>
<dbReference type="PANTHER" id="PTHR47872:SF1">
    <property type="entry name" value="NUCLEAR RNA EXPORT FACTOR SDE5-RELATED"/>
    <property type="match status" value="1"/>
</dbReference>
<dbReference type="AlphaFoldDB" id="A0A834ZPS5"/>
<dbReference type="InterPro" id="IPR036063">
    <property type="entry name" value="Smr_dom_sf"/>
</dbReference>
<sequence>MEPSSSRSSEYDGDERDLEVLLDAFGSVLSLRDIASAYCKAGRNAELTGEILYELQGSVSNTVSHASNVKSSNFSFDKIYEKSTKANEGARASKTKKYSVSMGTVSGVLGKGYVRPTPLANESSKATKPLKLDSKDLPVSELWEKESSADFVARNDTMQKDVEDFMFQMLGEGFQLDRGTIREVLDEEDSYEVLRRSAKENWVTMKEYYKASADAFAKGDRAQSYKLLEQGHFFNKKAREADEKSAQKILEIRNKETRDEMPLDLHDHGTKEALRLLKFHLTSISGISSMPYLKVILETNDEDVTKGARRRLDMRTMKFTFVTCVVGSFPTRIQARKSDQHRRGYVERSNLSENELIIFE</sequence>
<feature type="domain" description="DUF1771" evidence="1">
    <location>
        <begin position="190"/>
        <end position="255"/>
    </location>
</feature>
<accession>A0A834ZPS5</accession>
<dbReference type="OrthoDB" id="1928104at2759"/>
<dbReference type="PANTHER" id="PTHR47872">
    <property type="entry name" value="NUCLEAR RNA EXPORT FACTOR SDE5-RELATED"/>
    <property type="match status" value="1"/>
</dbReference>